<organism evidence="1 2">
    <name type="scientific">Pleurodeles waltl</name>
    <name type="common">Iberian ribbed newt</name>
    <dbReference type="NCBI Taxonomy" id="8319"/>
    <lineage>
        <taxon>Eukaryota</taxon>
        <taxon>Metazoa</taxon>
        <taxon>Chordata</taxon>
        <taxon>Craniata</taxon>
        <taxon>Vertebrata</taxon>
        <taxon>Euteleostomi</taxon>
        <taxon>Amphibia</taxon>
        <taxon>Batrachia</taxon>
        <taxon>Caudata</taxon>
        <taxon>Salamandroidea</taxon>
        <taxon>Salamandridae</taxon>
        <taxon>Pleurodelinae</taxon>
        <taxon>Pleurodeles</taxon>
    </lineage>
</organism>
<evidence type="ECO:0000313" key="2">
    <source>
        <dbReference type="Proteomes" id="UP001066276"/>
    </source>
</evidence>
<dbReference type="EMBL" id="JANPWB010000011">
    <property type="protein sequence ID" value="KAJ1130538.1"/>
    <property type="molecule type" value="Genomic_DNA"/>
</dbReference>
<protein>
    <submittedName>
        <fullName evidence="1">Uncharacterized protein</fullName>
    </submittedName>
</protein>
<gene>
    <name evidence="1" type="ORF">NDU88_008889</name>
</gene>
<proteinExistence type="predicted"/>
<reference evidence="1" key="1">
    <citation type="journal article" date="2022" name="bioRxiv">
        <title>Sequencing and chromosome-scale assembly of the giantPleurodeles waltlgenome.</title>
        <authorList>
            <person name="Brown T."/>
            <person name="Elewa A."/>
            <person name="Iarovenko S."/>
            <person name="Subramanian E."/>
            <person name="Araus A.J."/>
            <person name="Petzold A."/>
            <person name="Susuki M."/>
            <person name="Suzuki K.-i.T."/>
            <person name="Hayashi T."/>
            <person name="Toyoda A."/>
            <person name="Oliveira C."/>
            <person name="Osipova E."/>
            <person name="Leigh N.D."/>
            <person name="Simon A."/>
            <person name="Yun M.H."/>
        </authorList>
    </citation>
    <scope>NUCLEOTIDE SEQUENCE</scope>
    <source>
        <strain evidence="1">20211129_DDA</strain>
        <tissue evidence="1">Liver</tissue>
    </source>
</reference>
<accession>A0AAV7PQM9</accession>
<dbReference type="Proteomes" id="UP001066276">
    <property type="component" value="Chromosome 7"/>
</dbReference>
<sequence length="89" mass="9861">MHTLIHSLTVPNMRAVINIRENARVRRCDVTDLVKGYVKHNLIAPNVITKAHNGGGFKGAHSGREKARCEEAREMGLGCSDIRETARPD</sequence>
<dbReference type="AlphaFoldDB" id="A0AAV7PQM9"/>
<keyword evidence="2" id="KW-1185">Reference proteome</keyword>
<evidence type="ECO:0000313" key="1">
    <source>
        <dbReference type="EMBL" id="KAJ1130538.1"/>
    </source>
</evidence>
<name>A0AAV7PQM9_PLEWA</name>
<comment type="caution">
    <text evidence="1">The sequence shown here is derived from an EMBL/GenBank/DDBJ whole genome shotgun (WGS) entry which is preliminary data.</text>
</comment>